<protein>
    <recommendedName>
        <fullName evidence="4">Chromosome partitioning protein ParA</fullName>
    </recommendedName>
</protein>
<feature type="transmembrane region" description="Helical" evidence="1">
    <location>
        <begin position="12"/>
        <end position="32"/>
    </location>
</feature>
<name>A0A1K1MTV7_9FLAO</name>
<evidence type="ECO:0000313" key="2">
    <source>
        <dbReference type="EMBL" id="SFW26535.1"/>
    </source>
</evidence>
<dbReference type="STRING" id="1150368.SAMN02927921_00830"/>
<dbReference type="EMBL" id="FPJE01000003">
    <property type="protein sequence ID" value="SFW26535.1"/>
    <property type="molecule type" value="Genomic_DNA"/>
</dbReference>
<proteinExistence type="predicted"/>
<gene>
    <name evidence="2" type="ORF">SAMN02927921_00830</name>
</gene>
<dbReference type="Proteomes" id="UP000182248">
    <property type="component" value="Unassembled WGS sequence"/>
</dbReference>
<reference evidence="2 3" key="1">
    <citation type="submission" date="2016-11" db="EMBL/GenBank/DDBJ databases">
        <authorList>
            <person name="Jaros S."/>
            <person name="Januszkiewicz K."/>
            <person name="Wedrychowicz H."/>
        </authorList>
    </citation>
    <scope>NUCLEOTIDE SEQUENCE [LARGE SCALE GENOMIC DNA]</scope>
    <source>
        <strain evidence="2 3">CGMCC 1.12145</strain>
    </source>
</reference>
<accession>A0A1K1MTV7</accession>
<dbReference type="OrthoDB" id="1115172at2"/>
<dbReference type="AlphaFoldDB" id="A0A1K1MTV7"/>
<evidence type="ECO:0000313" key="3">
    <source>
        <dbReference type="Proteomes" id="UP000182248"/>
    </source>
</evidence>
<evidence type="ECO:0008006" key="4">
    <source>
        <dbReference type="Google" id="ProtNLM"/>
    </source>
</evidence>
<keyword evidence="3" id="KW-1185">Reference proteome</keyword>
<keyword evidence="1" id="KW-0472">Membrane</keyword>
<keyword evidence="1" id="KW-1133">Transmembrane helix</keyword>
<organism evidence="2 3">
    <name type="scientific">Sinomicrobium oceani</name>
    <dbReference type="NCBI Taxonomy" id="1150368"/>
    <lineage>
        <taxon>Bacteria</taxon>
        <taxon>Pseudomonadati</taxon>
        <taxon>Bacteroidota</taxon>
        <taxon>Flavobacteriia</taxon>
        <taxon>Flavobacteriales</taxon>
        <taxon>Flavobacteriaceae</taxon>
        <taxon>Sinomicrobium</taxon>
    </lineage>
</organism>
<sequence>MTESKSNNGLKVIAALLGVALIGTLIYTSSLYSDKKKTTADLTNQKNLVVEDLNNLKADYDRAISEGDSTNQELLNARARIDQYIDSVKSMKADISALYRYRRQVNVLTKEREFLLAQNDSLRRSNEQLTMQRDSTRMTLERQAQYADSILTQNVQLAKVVDAGSALSLAKFSVEAVRERNSGKLVSVNRHRRADKLKICYTVAANRIASAGDTQFYVQVIGPDGAIMGENAVASFTPPVVSGMSQKESAGVDETGSTDEYEIEDRAIDEMASTQKPDTKSINYSKISNFYYENTALDVCDYVDKKGDGFEKGNYEVKIFDSKLRELGSSSFELK</sequence>
<dbReference type="RefSeq" id="WP_072316094.1">
    <property type="nucleotide sequence ID" value="NZ_FPJE01000003.1"/>
</dbReference>
<evidence type="ECO:0000256" key="1">
    <source>
        <dbReference type="SAM" id="Phobius"/>
    </source>
</evidence>
<keyword evidence="1" id="KW-0812">Transmembrane</keyword>